<keyword evidence="2" id="KW-1185">Reference proteome</keyword>
<accession>A0ACB9YQ48</accession>
<gene>
    <name evidence="1" type="ORF">F4820DRAFT_451844</name>
</gene>
<comment type="caution">
    <text evidence="1">The sequence shown here is derived from an EMBL/GenBank/DDBJ whole genome shotgun (WGS) entry which is preliminary data.</text>
</comment>
<evidence type="ECO:0000313" key="2">
    <source>
        <dbReference type="Proteomes" id="UP001497700"/>
    </source>
</evidence>
<dbReference type="EMBL" id="MU393549">
    <property type="protein sequence ID" value="KAI4861550.1"/>
    <property type="molecule type" value="Genomic_DNA"/>
</dbReference>
<sequence length="416" mass="47569">MTMEQATTNIDEVAHVVREVPARIASGLEQEFPKNVEVWHDYISVPQWAAGKKDIIREIPRIFYHAENTIAYVSDIDSSEVRTLRQERRRADRARAISTIRFRAMFRDFTLMRELDPGYDFFVEMTDAWSSELEKLENVFELEKMTDPNLVPFELLEKRCVTVRLDFFSAFLGVLPPDVPLPVPQLGSDSDEKVHKALLQIARSCIENNDYIPSFMIPRMGRITKDAPRGNVGVQGRCPVLKAENLGSVKAVKAFTWGFTPVEWFSQIAELLFSITGSDVDTFVNTLAVRLYSLDRDKVIEHLSHGTRMIYLRDRLAALHREYEPATRQHIIDWIAESLCLSNMGIFNPMTREVFLIGFLRAHITVECPRCHELFVLRVGLFKLPSDVMGSVAYRVPGLQYAFTHEGGAGWLVRDG</sequence>
<dbReference type="Proteomes" id="UP001497700">
    <property type="component" value="Unassembled WGS sequence"/>
</dbReference>
<proteinExistence type="predicted"/>
<protein>
    <submittedName>
        <fullName evidence="1">Uncharacterized protein</fullName>
    </submittedName>
</protein>
<name>A0ACB9YQ48_9PEZI</name>
<evidence type="ECO:0000313" key="1">
    <source>
        <dbReference type="EMBL" id="KAI4861550.1"/>
    </source>
</evidence>
<reference evidence="1 2" key="1">
    <citation type="journal article" date="2022" name="New Phytol.">
        <title>Ecological generalism drives hyperdiversity of secondary metabolite gene clusters in xylarialean endophytes.</title>
        <authorList>
            <person name="Franco M.E.E."/>
            <person name="Wisecaver J.H."/>
            <person name="Arnold A.E."/>
            <person name="Ju Y.M."/>
            <person name="Slot J.C."/>
            <person name="Ahrendt S."/>
            <person name="Moore L.P."/>
            <person name="Eastman K.E."/>
            <person name="Scott K."/>
            <person name="Konkel Z."/>
            <person name="Mondo S.J."/>
            <person name="Kuo A."/>
            <person name="Hayes R.D."/>
            <person name="Haridas S."/>
            <person name="Andreopoulos B."/>
            <person name="Riley R."/>
            <person name="LaButti K."/>
            <person name="Pangilinan J."/>
            <person name="Lipzen A."/>
            <person name="Amirebrahimi M."/>
            <person name="Yan J."/>
            <person name="Adam C."/>
            <person name="Keymanesh K."/>
            <person name="Ng V."/>
            <person name="Louie K."/>
            <person name="Northen T."/>
            <person name="Drula E."/>
            <person name="Henrissat B."/>
            <person name="Hsieh H.M."/>
            <person name="Youens-Clark K."/>
            <person name="Lutzoni F."/>
            <person name="Miadlikowska J."/>
            <person name="Eastwood D.C."/>
            <person name="Hamelin R.C."/>
            <person name="Grigoriev I.V."/>
            <person name="U'Ren J.M."/>
        </authorList>
    </citation>
    <scope>NUCLEOTIDE SEQUENCE [LARGE SCALE GENOMIC DNA]</scope>
    <source>
        <strain evidence="1 2">CBS 119005</strain>
    </source>
</reference>
<organism evidence="1 2">
    <name type="scientific">Hypoxylon rubiginosum</name>
    <dbReference type="NCBI Taxonomy" id="110542"/>
    <lineage>
        <taxon>Eukaryota</taxon>
        <taxon>Fungi</taxon>
        <taxon>Dikarya</taxon>
        <taxon>Ascomycota</taxon>
        <taxon>Pezizomycotina</taxon>
        <taxon>Sordariomycetes</taxon>
        <taxon>Xylariomycetidae</taxon>
        <taxon>Xylariales</taxon>
        <taxon>Hypoxylaceae</taxon>
        <taxon>Hypoxylon</taxon>
    </lineage>
</organism>